<dbReference type="Gene3D" id="1.10.10.750">
    <property type="entry name" value="Ypt/Rab-GAP domain of gyp1p, domain 1"/>
    <property type="match status" value="1"/>
</dbReference>
<feature type="compositionally biased region" description="Polar residues" evidence="12">
    <location>
        <begin position="255"/>
        <end position="269"/>
    </location>
</feature>
<evidence type="ECO:0000313" key="15">
    <source>
        <dbReference type="Proteomes" id="UP001161438"/>
    </source>
</evidence>
<keyword evidence="15" id="KW-1185">Reference proteome</keyword>
<keyword evidence="7" id="KW-0653">Protein transport</keyword>
<feature type="coiled-coil region" evidence="11">
    <location>
        <begin position="773"/>
        <end position="814"/>
    </location>
</feature>
<dbReference type="GO" id="GO:0015031">
    <property type="term" value="P:protein transport"/>
    <property type="evidence" value="ECO:0007669"/>
    <property type="project" value="UniProtKB-KW"/>
</dbReference>
<feature type="region of interest" description="Disordered" evidence="12">
    <location>
        <begin position="1"/>
        <end position="23"/>
    </location>
</feature>
<dbReference type="PROSITE" id="PS50086">
    <property type="entry name" value="TBC_RABGAP"/>
    <property type="match status" value="1"/>
</dbReference>
<feature type="compositionally biased region" description="Polar residues" evidence="12">
    <location>
        <begin position="1"/>
        <end position="15"/>
    </location>
</feature>
<dbReference type="GO" id="GO:0005737">
    <property type="term" value="C:cytoplasm"/>
    <property type="evidence" value="ECO:0007669"/>
    <property type="project" value="UniProtKB-SubCell"/>
</dbReference>
<evidence type="ECO:0000256" key="7">
    <source>
        <dbReference type="ARBA" id="ARBA00022927"/>
    </source>
</evidence>
<feature type="coiled-coil region" evidence="11">
    <location>
        <begin position="861"/>
        <end position="902"/>
    </location>
</feature>
<dbReference type="EMBL" id="OX365762">
    <property type="protein sequence ID" value="CAI4039004.1"/>
    <property type="molecule type" value="Genomic_DNA"/>
</dbReference>
<dbReference type="FunFam" id="1.10.472.80:FF:000044">
    <property type="entry name" value="GTPase-activating protein GYP5"/>
    <property type="match status" value="1"/>
</dbReference>
<dbReference type="GO" id="GO:0031267">
    <property type="term" value="F:small GTPase binding"/>
    <property type="evidence" value="ECO:0007669"/>
    <property type="project" value="TreeGrafter"/>
</dbReference>
<dbReference type="PANTHER" id="PTHR47219:SF9">
    <property type="entry name" value="GTPASE ACTIVATING PROTEIN AND CENTROSOME-ASSOCIATED, ISOFORM B"/>
    <property type="match status" value="1"/>
</dbReference>
<dbReference type="SMART" id="SM00164">
    <property type="entry name" value="TBC"/>
    <property type="match status" value="1"/>
</dbReference>
<keyword evidence="6" id="KW-0931">ER-Golgi transport</keyword>
<dbReference type="Pfam" id="PF23436">
    <property type="entry name" value="RabGap-TBC_2"/>
    <property type="match status" value="1"/>
</dbReference>
<feature type="region of interest" description="Disordered" evidence="12">
    <location>
        <begin position="73"/>
        <end position="167"/>
    </location>
</feature>
<accession>A0AA35NGM0</accession>
<dbReference type="GO" id="GO:0005096">
    <property type="term" value="F:GTPase activator activity"/>
    <property type="evidence" value="ECO:0007669"/>
    <property type="project" value="UniProtKB-KW"/>
</dbReference>
<keyword evidence="3" id="KW-0343">GTPase activation</keyword>
<gene>
    <name evidence="14" type="primary">SMKI06G3560</name>
    <name evidence="14" type="ORF">SMKI_06G3560</name>
</gene>
<evidence type="ECO:0000256" key="8">
    <source>
        <dbReference type="ARBA" id="ARBA00023054"/>
    </source>
</evidence>
<feature type="compositionally biased region" description="Basic and acidic residues" evidence="12">
    <location>
        <begin position="104"/>
        <end position="115"/>
    </location>
</feature>
<name>A0AA35NGM0_SACMI</name>
<comment type="subcellular location">
    <subcellularLocation>
        <location evidence="1">Cytoplasm</location>
    </subcellularLocation>
</comment>
<evidence type="ECO:0000256" key="4">
    <source>
        <dbReference type="ARBA" id="ARBA00022483"/>
    </source>
</evidence>
<evidence type="ECO:0000256" key="1">
    <source>
        <dbReference type="ARBA" id="ARBA00004496"/>
    </source>
</evidence>
<evidence type="ECO:0000256" key="6">
    <source>
        <dbReference type="ARBA" id="ARBA00022892"/>
    </source>
</evidence>
<evidence type="ECO:0000256" key="2">
    <source>
        <dbReference type="ARBA" id="ARBA00022448"/>
    </source>
</evidence>
<feature type="compositionally biased region" description="Acidic residues" evidence="12">
    <location>
        <begin position="155"/>
        <end position="167"/>
    </location>
</feature>
<comment type="similarity">
    <text evidence="9">Belongs to the GYP5 family.</text>
</comment>
<keyword evidence="2" id="KW-0813">Transport</keyword>
<dbReference type="Proteomes" id="UP001161438">
    <property type="component" value="Chromosome 6"/>
</dbReference>
<dbReference type="Gene3D" id="1.10.8.270">
    <property type="entry name" value="putative rabgap domain of human tbc1 domain family member 14 like domains"/>
    <property type="match status" value="1"/>
</dbReference>
<feature type="compositionally biased region" description="Polar residues" evidence="12">
    <location>
        <begin position="134"/>
        <end position="154"/>
    </location>
</feature>
<evidence type="ECO:0000256" key="12">
    <source>
        <dbReference type="SAM" id="MobiDB-lite"/>
    </source>
</evidence>
<evidence type="ECO:0000256" key="11">
    <source>
        <dbReference type="SAM" id="Coils"/>
    </source>
</evidence>
<dbReference type="FunFam" id="1.10.10.750:FF:000017">
    <property type="entry name" value="GTPase-activating protein"/>
    <property type="match status" value="1"/>
</dbReference>
<dbReference type="PANTHER" id="PTHR47219">
    <property type="entry name" value="RAB GTPASE-ACTIVATING PROTEIN 1-LIKE"/>
    <property type="match status" value="1"/>
</dbReference>
<dbReference type="InterPro" id="IPR035969">
    <property type="entry name" value="Rab-GAP_TBC_sf"/>
</dbReference>
<evidence type="ECO:0000256" key="3">
    <source>
        <dbReference type="ARBA" id="ARBA00022468"/>
    </source>
</evidence>
<dbReference type="Gene3D" id="1.10.472.80">
    <property type="entry name" value="Ypt/Rab-GAP domain of gyp1p, domain 3"/>
    <property type="match status" value="1"/>
</dbReference>
<feature type="compositionally biased region" description="Polar residues" evidence="12">
    <location>
        <begin position="83"/>
        <end position="103"/>
    </location>
</feature>
<dbReference type="RefSeq" id="XP_056082119.1">
    <property type="nucleotide sequence ID" value="XM_056222426.1"/>
</dbReference>
<keyword evidence="4" id="KW-0268">Exocytosis</keyword>
<evidence type="ECO:0000256" key="9">
    <source>
        <dbReference type="ARBA" id="ARBA00061661"/>
    </source>
</evidence>
<feature type="domain" description="Rab-GAP TBC" evidence="13">
    <location>
        <begin position="490"/>
        <end position="669"/>
    </location>
</feature>
<dbReference type="InterPro" id="IPR000195">
    <property type="entry name" value="Rab-GAP-TBC_dom"/>
</dbReference>
<proteinExistence type="inferred from homology"/>
<sequence length="933" mass="106532">MSSDNLTEINTSLAASETDEGEDDLYKLASKEEEIKTMTPNQNEDETTNRISHVINMVSAEPQNGTACDASTSHFGENEKSQFENTSSIGKSQQEIAMTSTEPIHSEGKSNDQKLDLNNGDNKAFSNFPKEGSTGHSLGTEGTLTVEQKAGEQTQETEEFESGIDLNEPLDIEQEMENNIRDSNGSNNKIKRDTIGDTEEIHPDEEIDKKNDVNSTLDNNRLTENISKNEFSESSDKETGTIITINENFISIDGESSLTNTSQSDSQSHIIDEPVTEPALPKTSEDKGARKVPPVPAQISNGTNDIPSEKKLSIISTSTSPPLPPRHTVERSTSPKLPPRGRQREETSKTKNAVPPSLEEEMKSEKFRKNLEETKKSSHHHVPLIDSKTAQLNSTAEINLIASRYRKTSHHLNREGEETRESLQEGQSFLKSTYTSFLENLPEYNEVEDVNEEEREMFKIDWSFWTQVVNDFATVASNEPEKLEAHVTDGIPPQIRGIIWQLMANSKSREMEDIYETLLDTECLHEATIRRDLRRTKFVAEDKMESLFKIIKVYSVYDPDVGYTQGMGFIAAPLLINCDNEAETFGLMVGLMKNYGLRELFLPGMPGLMLMLYQFDRLLEEHSPTLYNRLIREGISSTMYATQWFLTFFAYKFPLEFVLRIFDIVFVEGIEVLLKFAVNLMLKNEETLVKLRFDELLEFLKDELFNYYLMKSHDNTSVVQTELSGKDTSKNDEDRSLSYNVDLFVHDAMTGVYITPLTLRRYKGEYIEIHEKEQKKEDHYESLRIQNHQLQREAQKLEHDYSVLNNENISAANELIQNRLNMEMLLDEKNDLINTMTYINNQIEEEIRKQDLPNPDASLPKADLREDLERTISRNNEVMRENGQLEERITELQAEIDELIGINKEQVSTASLLEQDSKGKGRKGWSSFKKVFK</sequence>
<keyword evidence="5" id="KW-0963">Cytoplasm</keyword>
<keyword evidence="8 11" id="KW-0175">Coiled coil</keyword>
<evidence type="ECO:0000256" key="5">
    <source>
        <dbReference type="ARBA" id="ARBA00022490"/>
    </source>
</evidence>
<feature type="region of interest" description="Disordered" evidence="12">
    <location>
        <begin position="913"/>
        <end position="933"/>
    </location>
</feature>
<dbReference type="GO" id="GO:0006887">
    <property type="term" value="P:exocytosis"/>
    <property type="evidence" value="ECO:0007669"/>
    <property type="project" value="UniProtKB-KW"/>
</dbReference>
<dbReference type="AlphaFoldDB" id="A0AA35NGM0"/>
<dbReference type="GO" id="GO:0030427">
    <property type="term" value="C:site of polarized growth"/>
    <property type="evidence" value="ECO:0007669"/>
    <property type="project" value="UniProtKB-ARBA"/>
</dbReference>
<evidence type="ECO:0000256" key="10">
    <source>
        <dbReference type="ARBA" id="ARBA00072088"/>
    </source>
</evidence>
<reference evidence="14" key="1">
    <citation type="submission" date="2022-10" db="EMBL/GenBank/DDBJ databases">
        <authorList>
            <person name="Byrne P K."/>
        </authorList>
    </citation>
    <scope>NUCLEOTIDE SEQUENCE</scope>
    <source>
        <strain evidence="14">IFO1815</strain>
    </source>
</reference>
<evidence type="ECO:0000259" key="13">
    <source>
        <dbReference type="PROSITE" id="PS50086"/>
    </source>
</evidence>
<protein>
    <recommendedName>
        <fullName evidence="10">GTPase-activating protein GYP5</fullName>
    </recommendedName>
</protein>
<dbReference type="SUPFAM" id="SSF47923">
    <property type="entry name" value="Ypt/Rab-GAP domain of gyp1p"/>
    <property type="match status" value="2"/>
</dbReference>
<evidence type="ECO:0000313" key="14">
    <source>
        <dbReference type="EMBL" id="CAI4039004.1"/>
    </source>
</evidence>
<dbReference type="GeneID" id="80918215"/>
<feature type="region of interest" description="Disordered" evidence="12">
    <location>
        <begin position="255"/>
        <end position="364"/>
    </location>
</feature>
<organism evidence="14 15">
    <name type="scientific">Saccharomyces mikatae IFO 1815</name>
    <dbReference type="NCBI Taxonomy" id="226126"/>
    <lineage>
        <taxon>Eukaryota</taxon>
        <taxon>Fungi</taxon>
        <taxon>Dikarya</taxon>
        <taxon>Ascomycota</taxon>
        <taxon>Saccharomycotina</taxon>
        <taxon>Saccharomycetes</taxon>
        <taxon>Saccharomycetales</taxon>
        <taxon>Saccharomycetaceae</taxon>
        <taxon>Saccharomyces</taxon>
    </lineage>
</organism>
<dbReference type="InterPro" id="IPR050302">
    <property type="entry name" value="Rab_GAP_TBC_domain"/>
</dbReference>